<comment type="subcellular location">
    <subcellularLocation>
        <location evidence="1">Cell inner membrane</location>
        <topology evidence="1">Multi-pass membrane protein</topology>
    </subcellularLocation>
</comment>
<evidence type="ECO:0000256" key="1">
    <source>
        <dbReference type="ARBA" id="ARBA00004429"/>
    </source>
</evidence>
<dbReference type="GO" id="GO:0007165">
    <property type="term" value="P:signal transduction"/>
    <property type="evidence" value="ECO:0007669"/>
    <property type="project" value="UniProtKB-KW"/>
</dbReference>
<gene>
    <name evidence="15" type="ORF">DC094_01570</name>
</gene>
<dbReference type="Pfam" id="PF02743">
    <property type="entry name" value="dCache_1"/>
    <property type="match status" value="1"/>
</dbReference>
<evidence type="ECO:0000256" key="2">
    <source>
        <dbReference type="ARBA" id="ARBA00022475"/>
    </source>
</evidence>
<dbReference type="SMART" id="SM00283">
    <property type="entry name" value="MA"/>
    <property type="match status" value="1"/>
</dbReference>
<keyword evidence="4" id="KW-0997">Cell inner membrane</keyword>
<comment type="caution">
    <text evidence="15">The sequence shown here is derived from an EMBL/GenBank/DDBJ whole genome shotgun (WGS) entry which is preliminary data.</text>
</comment>
<accession>A0A2V1H5P2</accession>
<sequence length="684" mass="74009">MCFITYDRLKQTIVCRKSGIFLSPFICFAFKLLGPKADNLLSGHIREQAMIHLSFKARIYLCVGMAILLSLSTTNYLAYKEFEKNIASSANSYSMLVLDSQAKAISAWIRAKQSLVTASAEFLANNPSSEMIIANARQMVVTGQLEEAYIGYEDGSAYTSQKGLLDASSYDPRVRPWYADSKQTRQLVVTDVYADALTGNNVMSIGMPIIINGQFSGSVLADISLAEITKRVQSIQFKGGYALLFDQKGKALADFAGVKKDGSLSGSDPELRSLEKAMISQNSGSLEYQLNGDNKVGFFNDIELGDGKKWKLLVTVNQEVVYEELNEAVSFMLLSTLGFTILGVAITILVLNILYRPILVLKQMIQDLAGGEGDLTRRLKVTSKDDLGQIAQGVNTFIGNLQSMLKEVCQSTGSIASNIDQISNITQANQQVLDRHSSETEQVVSAVTEMSATASSVANSTADAASHTQQAAEESSASQKVVNHAVDNVQSLVEQVDHMAQRIQTMHQDTLQISSVLNVIGDIAEQTNLLALNAAIEAARAGDQGRGFAVVADEVRALAARTQKSTAEINSMLDQLNQASSSVENAMGSTRQSCQSTAESTAEVTSSLTTINHTISNINNLNIQVATAAEEQSAVADEINRNLVNIRNIVVELNSRGGETGQCVENLVSTNQQLEQLIGKFKLD</sequence>
<keyword evidence="3" id="KW-0145">Chemotaxis</keyword>
<evidence type="ECO:0000256" key="10">
    <source>
        <dbReference type="PROSITE-ProRule" id="PRU00284"/>
    </source>
</evidence>
<evidence type="ECO:0000259" key="12">
    <source>
        <dbReference type="PROSITE" id="PS50111"/>
    </source>
</evidence>
<evidence type="ECO:0000256" key="5">
    <source>
        <dbReference type="ARBA" id="ARBA00022692"/>
    </source>
</evidence>
<keyword evidence="8 10" id="KW-0807">Transducer</keyword>
<dbReference type="InterPro" id="IPR004089">
    <property type="entry name" value="MCPsignal_dom"/>
</dbReference>
<evidence type="ECO:0000256" key="11">
    <source>
        <dbReference type="SAM" id="Phobius"/>
    </source>
</evidence>
<dbReference type="SUPFAM" id="SSF103190">
    <property type="entry name" value="Sensory domain-like"/>
    <property type="match status" value="1"/>
</dbReference>
<dbReference type="CDD" id="cd11386">
    <property type="entry name" value="MCP_signal"/>
    <property type="match status" value="1"/>
</dbReference>
<dbReference type="PRINTS" id="PR00260">
    <property type="entry name" value="CHEMTRNSDUCR"/>
</dbReference>
<name>A0A2V1H5P2_9GAMM</name>
<dbReference type="InterPro" id="IPR000727">
    <property type="entry name" value="T_SNARE_dom"/>
</dbReference>
<dbReference type="GO" id="GO:0006935">
    <property type="term" value="P:chemotaxis"/>
    <property type="evidence" value="ECO:0007669"/>
    <property type="project" value="UniProtKB-KW"/>
</dbReference>
<keyword evidence="6 11" id="KW-1133">Transmembrane helix</keyword>
<evidence type="ECO:0000259" key="13">
    <source>
        <dbReference type="PROSITE" id="PS50192"/>
    </source>
</evidence>
<evidence type="ECO:0000259" key="14">
    <source>
        <dbReference type="PROSITE" id="PS50885"/>
    </source>
</evidence>
<evidence type="ECO:0000256" key="9">
    <source>
        <dbReference type="ARBA" id="ARBA00029447"/>
    </source>
</evidence>
<keyword evidence="16" id="KW-1185">Reference proteome</keyword>
<dbReference type="EMBL" id="QDDL01000001">
    <property type="protein sequence ID" value="PVZ71742.1"/>
    <property type="molecule type" value="Genomic_DNA"/>
</dbReference>
<dbReference type="Pfam" id="PF00672">
    <property type="entry name" value="HAMP"/>
    <property type="match status" value="1"/>
</dbReference>
<keyword evidence="5 11" id="KW-0812">Transmembrane</keyword>
<evidence type="ECO:0000256" key="8">
    <source>
        <dbReference type="ARBA" id="ARBA00023224"/>
    </source>
</evidence>
<dbReference type="SMART" id="SM00304">
    <property type="entry name" value="HAMP"/>
    <property type="match status" value="2"/>
</dbReference>
<evidence type="ECO:0000313" key="16">
    <source>
        <dbReference type="Proteomes" id="UP000244906"/>
    </source>
</evidence>
<evidence type="ECO:0000256" key="7">
    <source>
        <dbReference type="ARBA" id="ARBA00023136"/>
    </source>
</evidence>
<feature type="domain" description="HAMP" evidence="14">
    <location>
        <begin position="352"/>
        <end position="406"/>
    </location>
</feature>
<dbReference type="GO" id="GO:0004888">
    <property type="term" value="F:transmembrane signaling receptor activity"/>
    <property type="evidence" value="ECO:0007669"/>
    <property type="project" value="InterPro"/>
</dbReference>
<dbReference type="PROSITE" id="PS50885">
    <property type="entry name" value="HAMP"/>
    <property type="match status" value="1"/>
</dbReference>
<reference evidence="15 16" key="1">
    <citation type="submission" date="2018-04" db="EMBL/GenBank/DDBJ databases">
        <title>Thalassorhabdus spongiae gen. nov., sp. nov., isolated from a marine sponge in South-West Iceland.</title>
        <authorList>
            <person name="Knobloch S."/>
            <person name="Daussin A."/>
            <person name="Johannsson R."/>
            <person name="Marteinsson V.T."/>
        </authorList>
    </citation>
    <scope>NUCLEOTIDE SEQUENCE [LARGE SCALE GENOMIC DNA]</scope>
    <source>
        <strain evidence="15 16">Hp12</strain>
    </source>
</reference>
<dbReference type="CDD" id="cd12913">
    <property type="entry name" value="PDC1_MCP_like"/>
    <property type="match status" value="1"/>
</dbReference>
<dbReference type="FunFam" id="1.10.287.950:FF:000001">
    <property type="entry name" value="Methyl-accepting chemotaxis sensory transducer"/>
    <property type="match status" value="1"/>
</dbReference>
<evidence type="ECO:0000313" key="15">
    <source>
        <dbReference type="EMBL" id="PVZ71742.1"/>
    </source>
</evidence>
<dbReference type="SUPFAM" id="SSF58104">
    <property type="entry name" value="Methyl-accepting chemotaxis protein (MCP) signaling domain"/>
    <property type="match status" value="1"/>
</dbReference>
<dbReference type="InterPro" id="IPR033479">
    <property type="entry name" value="dCache_1"/>
</dbReference>
<feature type="transmembrane region" description="Helical" evidence="11">
    <location>
        <begin position="331"/>
        <end position="355"/>
    </location>
</feature>
<dbReference type="PROSITE" id="PS50192">
    <property type="entry name" value="T_SNARE"/>
    <property type="match status" value="1"/>
</dbReference>
<proteinExistence type="inferred from homology"/>
<feature type="domain" description="Methyl-accepting transducer" evidence="12">
    <location>
        <begin position="411"/>
        <end position="647"/>
    </location>
</feature>
<dbReference type="GO" id="GO:0005886">
    <property type="term" value="C:plasma membrane"/>
    <property type="evidence" value="ECO:0007669"/>
    <property type="project" value="UniProtKB-SubCell"/>
</dbReference>
<keyword evidence="2" id="KW-1003">Cell membrane</keyword>
<feature type="domain" description="T-SNARE coiled-coil homology" evidence="13">
    <location>
        <begin position="598"/>
        <end position="643"/>
    </location>
</feature>
<dbReference type="Pfam" id="PF00015">
    <property type="entry name" value="MCPsignal"/>
    <property type="match status" value="1"/>
</dbReference>
<dbReference type="CDD" id="cd12912">
    <property type="entry name" value="PDC2_MCP_like"/>
    <property type="match status" value="1"/>
</dbReference>
<evidence type="ECO:0000256" key="6">
    <source>
        <dbReference type="ARBA" id="ARBA00022989"/>
    </source>
</evidence>
<dbReference type="InterPro" id="IPR029151">
    <property type="entry name" value="Sensor-like_sf"/>
</dbReference>
<dbReference type="PANTHER" id="PTHR32089">
    <property type="entry name" value="METHYL-ACCEPTING CHEMOTAXIS PROTEIN MCPB"/>
    <property type="match status" value="1"/>
</dbReference>
<dbReference type="Gene3D" id="1.10.287.950">
    <property type="entry name" value="Methyl-accepting chemotaxis protein"/>
    <property type="match status" value="1"/>
</dbReference>
<protein>
    <submittedName>
        <fullName evidence="15">Methyl-accepting chemotaxis protein</fullName>
    </submittedName>
</protein>
<feature type="transmembrane region" description="Helical" evidence="11">
    <location>
        <begin position="59"/>
        <end position="79"/>
    </location>
</feature>
<dbReference type="Gene3D" id="3.30.450.20">
    <property type="entry name" value="PAS domain"/>
    <property type="match status" value="2"/>
</dbReference>
<organism evidence="15 16">
    <name type="scientific">Pelagibaculum spongiae</name>
    <dbReference type="NCBI Taxonomy" id="2080658"/>
    <lineage>
        <taxon>Bacteria</taxon>
        <taxon>Pseudomonadati</taxon>
        <taxon>Pseudomonadota</taxon>
        <taxon>Gammaproteobacteria</taxon>
        <taxon>Oceanospirillales</taxon>
        <taxon>Pelagibaculum</taxon>
    </lineage>
</organism>
<dbReference type="PROSITE" id="PS50111">
    <property type="entry name" value="CHEMOTAXIS_TRANSDUC_2"/>
    <property type="match status" value="1"/>
</dbReference>
<dbReference type="Proteomes" id="UP000244906">
    <property type="component" value="Unassembled WGS sequence"/>
</dbReference>
<dbReference type="InterPro" id="IPR004090">
    <property type="entry name" value="Chemotax_Me-accpt_rcpt"/>
</dbReference>
<dbReference type="PANTHER" id="PTHR32089:SF55">
    <property type="entry name" value="METHYL ACCEPTING SENSORY TRANSDUCER WITH CACHE_2 SMALL MOLECULE BINDING DOMAIN"/>
    <property type="match status" value="1"/>
</dbReference>
<keyword evidence="7 11" id="KW-0472">Membrane</keyword>
<evidence type="ECO:0000256" key="3">
    <source>
        <dbReference type="ARBA" id="ARBA00022500"/>
    </source>
</evidence>
<comment type="similarity">
    <text evidence="9">Belongs to the methyl-accepting chemotaxis (MCP) protein family.</text>
</comment>
<dbReference type="InterPro" id="IPR003660">
    <property type="entry name" value="HAMP_dom"/>
</dbReference>
<dbReference type="CDD" id="cd06225">
    <property type="entry name" value="HAMP"/>
    <property type="match status" value="1"/>
</dbReference>
<evidence type="ECO:0000256" key="4">
    <source>
        <dbReference type="ARBA" id="ARBA00022519"/>
    </source>
</evidence>
<dbReference type="AlphaFoldDB" id="A0A2V1H5P2"/>